<organism evidence="1 5">
    <name type="scientific">Rotaria socialis</name>
    <dbReference type="NCBI Taxonomy" id="392032"/>
    <lineage>
        <taxon>Eukaryota</taxon>
        <taxon>Metazoa</taxon>
        <taxon>Spiralia</taxon>
        <taxon>Gnathifera</taxon>
        <taxon>Rotifera</taxon>
        <taxon>Eurotatoria</taxon>
        <taxon>Bdelloidea</taxon>
        <taxon>Philodinida</taxon>
        <taxon>Philodinidae</taxon>
        <taxon>Rotaria</taxon>
    </lineage>
</organism>
<dbReference type="Proteomes" id="UP000663872">
    <property type="component" value="Unassembled WGS sequence"/>
</dbReference>
<accession>A0A817MK81</accession>
<dbReference type="EMBL" id="CAJNYT010003756">
    <property type="protein sequence ID" value="CAF3597458.1"/>
    <property type="molecule type" value="Genomic_DNA"/>
</dbReference>
<dbReference type="GO" id="GO:0007166">
    <property type="term" value="P:cell surface receptor signaling pathway"/>
    <property type="evidence" value="ECO:0007669"/>
    <property type="project" value="InterPro"/>
</dbReference>
<reference evidence="1" key="1">
    <citation type="submission" date="2021-02" db="EMBL/GenBank/DDBJ databases">
        <authorList>
            <person name="Nowell W R."/>
        </authorList>
    </citation>
    <scope>NUCLEOTIDE SEQUENCE</scope>
</reference>
<evidence type="ECO:0000313" key="5">
    <source>
        <dbReference type="Proteomes" id="UP000663825"/>
    </source>
</evidence>
<dbReference type="Gene3D" id="1.20.930.20">
    <property type="entry name" value="Adaptor protein Cbl, N-terminal domain"/>
    <property type="match status" value="1"/>
</dbReference>
<comment type="caution">
    <text evidence="1">The sequence shown here is derived from an EMBL/GenBank/DDBJ whole genome shotgun (WGS) entry which is preliminary data.</text>
</comment>
<dbReference type="Proteomes" id="UP000663848">
    <property type="component" value="Unassembled WGS sequence"/>
</dbReference>
<evidence type="ECO:0000313" key="6">
    <source>
        <dbReference type="Proteomes" id="UP000663873"/>
    </source>
</evidence>
<sequence>MAVSIAICITLIEETTGLLTAVRSNRQLCQSVAVQLEILYNILKSVDSEEQQRANKHHLKLVLINLQNLASRSKIIFERSQSNRILIRVKNFAQAKSIQDELRDIKADLSIAVGLLCLVFSISRETPLYRSLGITEQTTVNESKLADLEGIQIEQDYYGPPADDEFTTD</sequence>
<dbReference type="Proteomes" id="UP000663873">
    <property type="component" value="Unassembled WGS sequence"/>
</dbReference>
<dbReference type="AlphaFoldDB" id="A0A817MK81"/>
<evidence type="ECO:0000313" key="2">
    <source>
        <dbReference type="EMBL" id="CAF3597458.1"/>
    </source>
</evidence>
<gene>
    <name evidence="2" type="ORF">GRG538_LOCUS22513</name>
    <name evidence="4" type="ORF">QYT958_LOCUS29464</name>
    <name evidence="1" type="ORF">TIS948_LOCUS4862</name>
    <name evidence="3" type="ORF">UJA718_LOCUS2740</name>
</gene>
<dbReference type="Proteomes" id="UP000663825">
    <property type="component" value="Unassembled WGS sequence"/>
</dbReference>
<name>A0A817MK81_9BILA</name>
<dbReference type="EMBL" id="CAJOBP010000192">
    <property type="protein sequence ID" value="CAF4138484.1"/>
    <property type="molecule type" value="Genomic_DNA"/>
</dbReference>
<evidence type="ECO:0008006" key="7">
    <source>
        <dbReference type="Google" id="ProtNLM"/>
    </source>
</evidence>
<dbReference type="EMBL" id="CAJNXB010000566">
    <property type="protein sequence ID" value="CAF3066696.1"/>
    <property type="molecule type" value="Genomic_DNA"/>
</dbReference>
<keyword evidence="6" id="KW-1185">Reference proteome</keyword>
<evidence type="ECO:0000313" key="3">
    <source>
        <dbReference type="EMBL" id="CAF4138484.1"/>
    </source>
</evidence>
<evidence type="ECO:0000313" key="4">
    <source>
        <dbReference type="EMBL" id="CAF4882494.1"/>
    </source>
</evidence>
<evidence type="ECO:0000313" key="1">
    <source>
        <dbReference type="EMBL" id="CAF3066696.1"/>
    </source>
</evidence>
<proteinExistence type="predicted"/>
<dbReference type="InterPro" id="IPR036537">
    <property type="entry name" value="Adaptor_Cbl_N_dom_sf"/>
</dbReference>
<dbReference type="EMBL" id="CAJOBR010008667">
    <property type="protein sequence ID" value="CAF4882494.1"/>
    <property type="molecule type" value="Genomic_DNA"/>
</dbReference>
<protein>
    <recommendedName>
        <fullName evidence="7">Fungal N-terminal domain-containing protein</fullName>
    </recommendedName>
</protein>